<proteinExistence type="predicted"/>
<dbReference type="InterPro" id="IPR008984">
    <property type="entry name" value="SMAD_FHA_dom_sf"/>
</dbReference>
<dbReference type="PROSITE" id="PS50006">
    <property type="entry name" value="FHA_DOMAIN"/>
    <property type="match status" value="1"/>
</dbReference>
<sequence length="223" mass="23953">MEALTKSIYLTKIPKSQTYSISSSKSPLSLHSKTTSVTFNSSTHHFHKCFLFHQPGGGVINPIAKEKGKLGAIHASEAATTVTDATGRWILEPIGDGDTRHIGYKVAMPGAYEITSNEVTVGRVPEKADLVIQVATVSGAHARIRKKEDNLLVMDLDSTNGTYVNEKRLKPGVVTSVSPGSFITFGDTNLAMFRVSKIKDEKAADTTGETEGETEGESDNGDI</sequence>
<evidence type="ECO:0000313" key="3">
    <source>
        <dbReference type="EMBL" id="CAI8597751.1"/>
    </source>
</evidence>
<dbReference type="CDD" id="cd00060">
    <property type="entry name" value="FHA"/>
    <property type="match status" value="1"/>
</dbReference>
<dbReference type="FunFam" id="2.60.200.20:FF:000063">
    <property type="entry name" value="Predicted protein"/>
    <property type="match status" value="1"/>
</dbReference>
<feature type="compositionally biased region" description="Acidic residues" evidence="1">
    <location>
        <begin position="208"/>
        <end position="223"/>
    </location>
</feature>
<name>A0AAV0ZIK3_VICFA</name>
<evidence type="ECO:0000259" key="2">
    <source>
        <dbReference type="PROSITE" id="PS50006"/>
    </source>
</evidence>
<feature type="domain" description="FHA" evidence="2">
    <location>
        <begin position="119"/>
        <end position="169"/>
    </location>
</feature>
<dbReference type="Proteomes" id="UP001157006">
    <property type="component" value="Chromosome 2"/>
</dbReference>
<dbReference type="SMART" id="SM00240">
    <property type="entry name" value="FHA"/>
    <property type="match status" value="1"/>
</dbReference>
<reference evidence="3 4" key="1">
    <citation type="submission" date="2023-01" db="EMBL/GenBank/DDBJ databases">
        <authorList>
            <person name="Kreplak J."/>
        </authorList>
    </citation>
    <scope>NUCLEOTIDE SEQUENCE [LARGE SCALE GENOMIC DNA]</scope>
</reference>
<organism evidence="3 4">
    <name type="scientific">Vicia faba</name>
    <name type="common">Broad bean</name>
    <name type="synonym">Faba vulgaris</name>
    <dbReference type="NCBI Taxonomy" id="3906"/>
    <lineage>
        <taxon>Eukaryota</taxon>
        <taxon>Viridiplantae</taxon>
        <taxon>Streptophyta</taxon>
        <taxon>Embryophyta</taxon>
        <taxon>Tracheophyta</taxon>
        <taxon>Spermatophyta</taxon>
        <taxon>Magnoliopsida</taxon>
        <taxon>eudicotyledons</taxon>
        <taxon>Gunneridae</taxon>
        <taxon>Pentapetalae</taxon>
        <taxon>rosids</taxon>
        <taxon>fabids</taxon>
        <taxon>Fabales</taxon>
        <taxon>Fabaceae</taxon>
        <taxon>Papilionoideae</taxon>
        <taxon>50 kb inversion clade</taxon>
        <taxon>NPAAA clade</taxon>
        <taxon>Hologalegina</taxon>
        <taxon>IRL clade</taxon>
        <taxon>Fabeae</taxon>
        <taxon>Vicia</taxon>
    </lineage>
</organism>
<dbReference type="InterPro" id="IPR000253">
    <property type="entry name" value="FHA_dom"/>
</dbReference>
<dbReference type="Pfam" id="PF00498">
    <property type="entry name" value="FHA"/>
    <property type="match status" value="1"/>
</dbReference>
<evidence type="ECO:0000256" key="1">
    <source>
        <dbReference type="SAM" id="MobiDB-lite"/>
    </source>
</evidence>
<dbReference type="Gene3D" id="2.60.200.20">
    <property type="match status" value="1"/>
</dbReference>
<dbReference type="SUPFAM" id="SSF49879">
    <property type="entry name" value="SMAD/FHA domain"/>
    <property type="match status" value="1"/>
</dbReference>
<evidence type="ECO:0000313" key="4">
    <source>
        <dbReference type="Proteomes" id="UP001157006"/>
    </source>
</evidence>
<dbReference type="AlphaFoldDB" id="A0AAV0ZIK3"/>
<gene>
    <name evidence="3" type="ORF">VFH_II096040</name>
</gene>
<protein>
    <recommendedName>
        <fullName evidence="2">FHA domain-containing protein</fullName>
    </recommendedName>
</protein>
<feature type="region of interest" description="Disordered" evidence="1">
    <location>
        <begin position="201"/>
        <end position="223"/>
    </location>
</feature>
<accession>A0AAV0ZIK3</accession>
<dbReference type="PANTHER" id="PTHR23308">
    <property type="entry name" value="NUCLEAR INHIBITOR OF PROTEIN PHOSPHATASE-1"/>
    <property type="match status" value="1"/>
</dbReference>
<dbReference type="InterPro" id="IPR050923">
    <property type="entry name" value="Cell_Proc_Reg/RNA_Proc"/>
</dbReference>
<dbReference type="EMBL" id="OX451737">
    <property type="protein sequence ID" value="CAI8597751.1"/>
    <property type="molecule type" value="Genomic_DNA"/>
</dbReference>
<keyword evidence="4" id="KW-1185">Reference proteome</keyword>